<dbReference type="PANTHER" id="PTHR13233">
    <property type="entry name" value="MICROSPHERULE PROTEIN 1"/>
    <property type="match status" value="1"/>
</dbReference>
<dbReference type="GO" id="GO:0002151">
    <property type="term" value="F:G-quadruplex RNA binding"/>
    <property type="evidence" value="ECO:0007669"/>
    <property type="project" value="InterPro"/>
</dbReference>
<organism evidence="1 2">
    <name type="scientific">Citrus sinensis</name>
    <name type="common">Sweet orange</name>
    <name type="synonym">Citrus aurantium var. sinensis</name>
    <dbReference type="NCBI Taxonomy" id="2711"/>
    <lineage>
        <taxon>Eukaryota</taxon>
        <taxon>Viridiplantae</taxon>
        <taxon>Streptophyta</taxon>
        <taxon>Embryophyta</taxon>
        <taxon>Tracheophyta</taxon>
        <taxon>Spermatophyta</taxon>
        <taxon>Magnoliopsida</taxon>
        <taxon>eudicotyledons</taxon>
        <taxon>Gunneridae</taxon>
        <taxon>Pentapetalae</taxon>
        <taxon>rosids</taxon>
        <taxon>malvids</taxon>
        <taxon>Sapindales</taxon>
        <taxon>Rutaceae</taxon>
        <taxon>Aurantioideae</taxon>
        <taxon>Citrus</taxon>
    </lineage>
</organism>
<keyword evidence="2" id="KW-1185">Reference proteome</keyword>
<sequence length="83" mass="9446">ALIKMEQDGSFFLKNLGKSSMFLNGKEIATGQAGSLSSSSLIEIREMAFVFEINHKSVREYVENATKRNQEKNTNFEWSERVP</sequence>
<dbReference type="AlphaFoldDB" id="A0A067G6L3"/>
<dbReference type="PANTHER" id="PTHR13233:SF13">
    <property type="entry name" value="FHA DOMAIN-CONTAINING PROTEIN"/>
    <property type="match status" value="1"/>
</dbReference>
<dbReference type="Proteomes" id="UP000027120">
    <property type="component" value="Unassembled WGS sequence"/>
</dbReference>
<evidence type="ECO:0008006" key="3">
    <source>
        <dbReference type="Google" id="ProtNLM"/>
    </source>
</evidence>
<gene>
    <name evidence="1" type="ORF">CISIN_1g0045471mg</name>
</gene>
<accession>A0A067G6L3</accession>
<feature type="non-terminal residue" evidence="1">
    <location>
        <position position="1"/>
    </location>
</feature>
<evidence type="ECO:0000313" key="2">
    <source>
        <dbReference type="Proteomes" id="UP000027120"/>
    </source>
</evidence>
<protein>
    <recommendedName>
        <fullName evidence="3">FHA domain-containing protein</fullName>
    </recommendedName>
</protein>
<dbReference type="STRING" id="2711.A0A067G6L3"/>
<dbReference type="InterPro" id="IPR037912">
    <property type="entry name" value="MCRS1"/>
</dbReference>
<name>A0A067G6L3_CITSI</name>
<dbReference type="GO" id="GO:0031011">
    <property type="term" value="C:Ino80 complex"/>
    <property type="evidence" value="ECO:0007669"/>
    <property type="project" value="InterPro"/>
</dbReference>
<reference evidence="1 2" key="1">
    <citation type="submission" date="2014-04" db="EMBL/GenBank/DDBJ databases">
        <authorList>
            <consortium name="International Citrus Genome Consortium"/>
            <person name="Gmitter F."/>
            <person name="Chen C."/>
            <person name="Farmerie W."/>
            <person name="Harkins T."/>
            <person name="Desany B."/>
            <person name="Mohiuddin M."/>
            <person name="Kodira C."/>
            <person name="Borodovsky M."/>
            <person name="Lomsadze A."/>
            <person name="Burns P."/>
            <person name="Jenkins J."/>
            <person name="Prochnik S."/>
            <person name="Shu S."/>
            <person name="Chapman J."/>
            <person name="Pitluck S."/>
            <person name="Schmutz J."/>
            <person name="Rokhsar D."/>
        </authorList>
    </citation>
    <scope>NUCLEOTIDE SEQUENCE</scope>
</reference>
<proteinExistence type="predicted"/>
<evidence type="ECO:0000313" key="1">
    <source>
        <dbReference type="EMBL" id="KDO71081.1"/>
    </source>
</evidence>
<dbReference type="EMBL" id="KK784889">
    <property type="protein sequence ID" value="KDO71081.1"/>
    <property type="molecule type" value="Genomic_DNA"/>
</dbReference>
<dbReference type="GO" id="GO:0071339">
    <property type="term" value="C:MLL1 complex"/>
    <property type="evidence" value="ECO:0007669"/>
    <property type="project" value="InterPro"/>
</dbReference>